<evidence type="ECO:0000313" key="2">
    <source>
        <dbReference type="Proteomes" id="UP001498421"/>
    </source>
</evidence>
<accession>A0ABR1HWY8</accession>
<comment type="caution">
    <text evidence="1">The sequence shown here is derived from an EMBL/GenBank/DDBJ whole genome shotgun (WGS) entry which is preliminary data.</text>
</comment>
<keyword evidence="2" id="KW-1185">Reference proteome</keyword>
<sequence length="119" mass="13545">MKLAEQLSEDTQTATAERFDKLVIFEKSTRVIEAFDLDDSRHPDQTIIVDAIKLLTAMTEYLRTNVLYLKSRWFGKLVKTEFSENNVVTAEKDLDEAAEAFHKICGHAADLRILEGSPK</sequence>
<organism evidence="1 2">
    <name type="scientific">Neonectria magnoliae</name>
    <dbReference type="NCBI Taxonomy" id="2732573"/>
    <lineage>
        <taxon>Eukaryota</taxon>
        <taxon>Fungi</taxon>
        <taxon>Dikarya</taxon>
        <taxon>Ascomycota</taxon>
        <taxon>Pezizomycotina</taxon>
        <taxon>Sordariomycetes</taxon>
        <taxon>Hypocreomycetidae</taxon>
        <taxon>Hypocreales</taxon>
        <taxon>Nectriaceae</taxon>
        <taxon>Neonectria</taxon>
    </lineage>
</organism>
<protein>
    <submittedName>
        <fullName evidence="1">Uncharacterized protein</fullName>
    </submittedName>
</protein>
<dbReference type="Proteomes" id="UP001498421">
    <property type="component" value="Unassembled WGS sequence"/>
</dbReference>
<evidence type="ECO:0000313" key="1">
    <source>
        <dbReference type="EMBL" id="KAK7425561.1"/>
    </source>
</evidence>
<name>A0ABR1HWY8_9HYPO</name>
<proteinExistence type="predicted"/>
<reference evidence="1 2" key="1">
    <citation type="journal article" date="2025" name="Microbiol. Resour. Announc.">
        <title>Draft genome sequences for Neonectria magnoliae and Neonectria punicea, canker pathogens of Liriodendron tulipifera and Acer saccharum in West Virginia.</title>
        <authorList>
            <person name="Petronek H.M."/>
            <person name="Kasson M.T."/>
            <person name="Metheny A.M."/>
            <person name="Stauder C.M."/>
            <person name="Lovett B."/>
            <person name="Lynch S.C."/>
            <person name="Garnas J.R."/>
            <person name="Kasson L.R."/>
            <person name="Stajich J.E."/>
        </authorList>
    </citation>
    <scope>NUCLEOTIDE SEQUENCE [LARGE SCALE GENOMIC DNA]</scope>
    <source>
        <strain evidence="1 2">NRRL 64651</strain>
    </source>
</reference>
<dbReference type="EMBL" id="JAZAVK010000080">
    <property type="protein sequence ID" value="KAK7425561.1"/>
    <property type="molecule type" value="Genomic_DNA"/>
</dbReference>
<gene>
    <name evidence="1" type="ORF">QQZ08_008002</name>
</gene>